<dbReference type="EMBL" id="CM037629">
    <property type="protein sequence ID" value="KAH7990630.1"/>
    <property type="molecule type" value="Genomic_DNA"/>
</dbReference>
<name>A0ACB8EEF5_9SAUR</name>
<comment type="caution">
    <text evidence="1">The sequence shown here is derived from an EMBL/GenBank/DDBJ whole genome shotgun (WGS) entry which is preliminary data.</text>
</comment>
<reference evidence="1" key="1">
    <citation type="submission" date="2021-08" db="EMBL/GenBank/DDBJ databases">
        <title>The first chromosome-level gecko genome reveals the dynamic sex chromosomes of Neotropical dwarf geckos (Sphaerodactylidae: Sphaerodactylus).</title>
        <authorList>
            <person name="Pinto B.J."/>
            <person name="Keating S.E."/>
            <person name="Gamble T."/>
        </authorList>
    </citation>
    <scope>NUCLEOTIDE SEQUENCE</scope>
    <source>
        <strain evidence="1">TG3544</strain>
    </source>
</reference>
<proteinExistence type="predicted"/>
<protein>
    <submittedName>
        <fullName evidence="1">Uncharacterized protein</fullName>
    </submittedName>
</protein>
<evidence type="ECO:0000313" key="1">
    <source>
        <dbReference type="EMBL" id="KAH7990630.1"/>
    </source>
</evidence>
<accession>A0ACB8EEF5</accession>
<organism evidence="1 2">
    <name type="scientific">Sphaerodactylus townsendi</name>
    <dbReference type="NCBI Taxonomy" id="933632"/>
    <lineage>
        <taxon>Eukaryota</taxon>
        <taxon>Metazoa</taxon>
        <taxon>Chordata</taxon>
        <taxon>Craniata</taxon>
        <taxon>Vertebrata</taxon>
        <taxon>Euteleostomi</taxon>
        <taxon>Lepidosauria</taxon>
        <taxon>Squamata</taxon>
        <taxon>Bifurcata</taxon>
        <taxon>Gekkota</taxon>
        <taxon>Sphaerodactylidae</taxon>
        <taxon>Sphaerodactylus</taxon>
    </lineage>
</organism>
<evidence type="ECO:0000313" key="2">
    <source>
        <dbReference type="Proteomes" id="UP000827872"/>
    </source>
</evidence>
<sequence length="115" mass="13483">MESSRRLLQLSVFSHLRFVNVKSMEVEFSFALFYSNALCVSFGTFCFHKDHPPQINNFLKLFHTPLGIVMREDHLSIDKSIRNQEEFCGSRTGPIKGWRLMFAIPLWGERMSPWL</sequence>
<gene>
    <name evidence="1" type="ORF">K3G42_009458</name>
</gene>
<keyword evidence="2" id="KW-1185">Reference proteome</keyword>
<dbReference type="Proteomes" id="UP000827872">
    <property type="component" value="Linkage Group LG16"/>
</dbReference>